<organism evidence="8 9">
    <name type="scientific">Cephus cinctus</name>
    <name type="common">Wheat stem sawfly</name>
    <dbReference type="NCBI Taxonomy" id="211228"/>
    <lineage>
        <taxon>Eukaryota</taxon>
        <taxon>Metazoa</taxon>
        <taxon>Ecdysozoa</taxon>
        <taxon>Arthropoda</taxon>
        <taxon>Hexapoda</taxon>
        <taxon>Insecta</taxon>
        <taxon>Pterygota</taxon>
        <taxon>Neoptera</taxon>
        <taxon>Endopterygota</taxon>
        <taxon>Hymenoptera</taxon>
        <taxon>Cephoidea</taxon>
        <taxon>Cephidae</taxon>
        <taxon>Cephus</taxon>
    </lineage>
</organism>
<feature type="domain" description="T-SNARE coiled-coil homology" evidence="7">
    <location>
        <begin position="174"/>
        <end position="236"/>
    </location>
</feature>
<dbReference type="PANTHER" id="PTHR19957:SF38">
    <property type="entry name" value="LD27581P"/>
    <property type="match status" value="1"/>
</dbReference>
<dbReference type="SUPFAM" id="SSF47661">
    <property type="entry name" value="t-snare proteins"/>
    <property type="match status" value="1"/>
</dbReference>
<dbReference type="SMART" id="SM00397">
    <property type="entry name" value="t_SNARE"/>
    <property type="match status" value="1"/>
</dbReference>
<keyword evidence="6" id="KW-0472">Membrane</keyword>
<evidence type="ECO:0000256" key="1">
    <source>
        <dbReference type="ARBA" id="ARBA00004211"/>
    </source>
</evidence>
<evidence type="ECO:0000256" key="5">
    <source>
        <dbReference type="SAM" id="MobiDB-lite"/>
    </source>
</evidence>
<dbReference type="InterPro" id="IPR010989">
    <property type="entry name" value="SNARE"/>
</dbReference>
<dbReference type="SMART" id="SM00503">
    <property type="entry name" value="SynN"/>
    <property type="match status" value="1"/>
</dbReference>
<dbReference type="CTD" id="39485"/>
<dbReference type="InterPro" id="IPR000727">
    <property type="entry name" value="T_SNARE_dom"/>
</dbReference>
<feature type="transmembrane region" description="Helical" evidence="6">
    <location>
        <begin position="247"/>
        <end position="267"/>
    </location>
</feature>
<dbReference type="GO" id="GO:0000149">
    <property type="term" value="F:SNARE binding"/>
    <property type="evidence" value="ECO:0007669"/>
    <property type="project" value="TreeGrafter"/>
</dbReference>
<proteinExistence type="inferred from homology"/>
<dbReference type="AlphaFoldDB" id="A0AAJ7FET9"/>
<dbReference type="GO" id="GO:0006836">
    <property type="term" value="P:neurotransmitter transport"/>
    <property type="evidence" value="ECO:0007669"/>
    <property type="project" value="UniProtKB-KW"/>
</dbReference>
<dbReference type="GO" id="GO:0006906">
    <property type="term" value="P:vesicle fusion"/>
    <property type="evidence" value="ECO:0007669"/>
    <property type="project" value="TreeGrafter"/>
</dbReference>
<dbReference type="CDD" id="cd15847">
    <property type="entry name" value="SNARE_syntaxin7_like"/>
    <property type="match status" value="1"/>
</dbReference>
<dbReference type="Pfam" id="PF05739">
    <property type="entry name" value="SNARE"/>
    <property type="match status" value="1"/>
</dbReference>
<dbReference type="GeneID" id="107264489"/>
<dbReference type="RefSeq" id="XP_015588286.1">
    <property type="nucleotide sequence ID" value="XM_015732800.2"/>
</dbReference>
<dbReference type="InterPro" id="IPR045242">
    <property type="entry name" value="Syntaxin"/>
</dbReference>
<dbReference type="PANTHER" id="PTHR19957">
    <property type="entry name" value="SYNTAXIN"/>
    <property type="match status" value="1"/>
</dbReference>
<keyword evidence="3" id="KW-0813">Transport</keyword>
<dbReference type="GO" id="GO:0048278">
    <property type="term" value="P:vesicle docking"/>
    <property type="evidence" value="ECO:0007669"/>
    <property type="project" value="TreeGrafter"/>
</dbReference>
<dbReference type="GO" id="GO:0005484">
    <property type="term" value="F:SNAP receptor activity"/>
    <property type="evidence" value="ECO:0007669"/>
    <property type="project" value="InterPro"/>
</dbReference>
<feature type="region of interest" description="Disordered" evidence="5">
    <location>
        <begin position="1"/>
        <end position="20"/>
    </location>
</feature>
<keyword evidence="3" id="KW-0532">Neurotransmitter transport</keyword>
<dbReference type="Proteomes" id="UP000694920">
    <property type="component" value="Unplaced"/>
</dbReference>
<dbReference type="GO" id="GO:0031201">
    <property type="term" value="C:SNARE complex"/>
    <property type="evidence" value="ECO:0007669"/>
    <property type="project" value="TreeGrafter"/>
</dbReference>
<dbReference type="GO" id="GO:0012505">
    <property type="term" value="C:endomembrane system"/>
    <property type="evidence" value="ECO:0007669"/>
    <property type="project" value="TreeGrafter"/>
</dbReference>
<protein>
    <submittedName>
        <fullName evidence="9">Syntaxin-12</fullName>
    </submittedName>
</protein>
<name>A0AAJ7FET9_CEPCN</name>
<dbReference type="Gene3D" id="1.20.5.110">
    <property type="match status" value="1"/>
</dbReference>
<comment type="similarity">
    <text evidence="2 4">Belongs to the syntaxin family.</text>
</comment>
<dbReference type="PROSITE" id="PS50192">
    <property type="entry name" value="T_SNARE"/>
    <property type="match status" value="1"/>
</dbReference>
<dbReference type="Gene3D" id="1.20.58.70">
    <property type="match status" value="1"/>
</dbReference>
<sequence>MAHGSQGYGSTDQRSDVPDVGFSPTELYSLSENITTNIYTINTSWRTLERAHKNIGTTKDSQDLRDKVHITQLSTNQVVTQTSKDIARLTVLMRKGDKQQKLQIEKLTTDFKDAVHRYSNMQMSIAEKMKRHILSAENLSESLTEGDEGERQKLLQAQEDDERHAVQRDLEFQQGLIVEREDRISRIEGDILDVNQIMRELGALVHQQGDTINTIENSIENVYGNVEMGAQELVKASNYQSKFRRKVCILLLLGVVALIIIIVILVIKLS</sequence>
<keyword evidence="6" id="KW-1133">Transmembrane helix</keyword>
<evidence type="ECO:0000313" key="8">
    <source>
        <dbReference type="Proteomes" id="UP000694920"/>
    </source>
</evidence>
<evidence type="ECO:0000256" key="3">
    <source>
        <dbReference type="ARBA" id="ARBA00022775"/>
    </source>
</evidence>
<evidence type="ECO:0000259" key="7">
    <source>
        <dbReference type="PROSITE" id="PS50192"/>
    </source>
</evidence>
<gene>
    <name evidence="9" type="primary">LOC107264489</name>
</gene>
<accession>A0AAJ7FET9</accession>
<evidence type="ECO:0000256" key="6">
    <source>
        <dbReference type="SAM" id="Phobius"/>
    </source>
</evidence>
<comment type="subcellular location">
    <subcellularLocation>
        <location evidence="1">Membrane</location>
        <topology evidence="1">Single-pass type IV membrane protein</topology>
    </subcellularLocation>
</comment>
<evidence type="ECO:0000313" key="9">
    <source>
        <dbReference type="RefSeq" id="XP_015588286.1"/>
    </source>
</evidence>
<evidence type="ECO:0000256" key="4">
    <source>
        <dbReference type="RuleBase" id="RU003858"/>
    </source>
</evidence>
<dbReference type="InterPro" id="IPR006012">
    <property type="entry name" value="Syntaxin/epimorphin_CS"/>
</dbReference>
<dbReference type="KEGG" id="ccin:107264489"/>
<keyword evidence="8" id="KW-1185">Reference proteome</keyword>
<dbReference type="InterPro" id="IPR006011">
    <property type="entry name" value="Syntaxin_N"/>
</dbReference>
<reference evidence="9" key="1">
    <citation type="submission" date="2025-08" db="UniProtKB">
        <authorList>
            <consortium name="RefSeq"/>
        </authorList>
    </citation>
    <scope>IDENTIFICATION</scope>
</reference>
<dbReference type="PROSITE" id="PS00914">
    <property type="entry name" value="SYNTAXIN"/>
    <property type="match status" value="1"/>
</dbReference>
<dbReference type="Pfam" id="PF14523">
    <property type="entry name" value="Syntaxin_2"/>
    <property type="match status" value="1"/>
</dbReference>
<keyword evidence="6" id="KW-0812">Transmembrane</keyword>
<dbReference type="GO" id="GO:0006886">
    <property type="term" value="P:intracellular protein transport"/>
    <property type="evidence" value="ECO:0007669"/>
    <property type="project" value="InterPro"/>
</dbReference>
<evidence type="ECO:0000256" key="2">
    <source>
        <dbReference type="ARBA" id="ARBA00009063"/>
    </source>
</evidence>